<gene>
    <name evidence="1" type="ORF">CGZ75_20705</name>
</gene>
<dbReference type="Proteomes" id="UP000215145">
    <property type="component" value="Unassembled WGS sequence"/>
</dbReference>
<dbReference type="RefSeq" id="WP_089526171.1">
    <property type="nucleotide sequence ID" value="NZ_NMUQ01000003.1"/>
</dbReference>
<evidence type="ECO:0000313" key="1">
    <source>
        <dbReference type="EMBL" id="OXM13466.1"/>
    </source>
</evidence>
<comment type="caution">
    <text evidence="1">The sequence shown here is derived from an EMBL/GenBank/DDBJ whole genome shotgun (WGS) entry which is preliminary data.</text>
</comment>
<dbReference type="EMBL" id="NMUQ01000003">
    <property type="protein sequence ID" value="OXM13466.1"/>
    <property type="molecule type" value="Genomic_DNA"/>
</dbReference>
<name>A0A229NU77_9BACL</name>
<keyword evidence="2" id="KW-1185">Reference proteome</keyword>
<accession>A0A229NU77</accession>
<reference evidence="1 2" key="1">
    <citation type="submission" date="2017-07" db="EMBL/GenBank/DDBJ databases">
        <title>Paenibacillus herberti R33 genome sequencing and assembly.</title>
        <authorList>
            <person name="Su W."/>
        </authorList>
    </citation>
    <scope>NUCLEOTIDE SEQUENCE [LARGE SCALE GENOMIC DNA]</scope>
    <source>
        <strain evidence="1 2">R33</strain>
    </source>
</reference>
<dbReference type="AlphaFoldDB" id="A0A229NU77"/>
<organism evidence="1 2">
    <name type="scientific">Paenibacillus herberti</name>
    <dbReference type="NCBI Taxonomy" id="1619309"/>
    <lineage>
        <taxon>Bacteria</taxon>
        <taxon>Bacillati</taxon>
        <taxon>Bacillota</taxon>
        <taxon>Bacilli</taxon>
        <taxon>Bacillales</taxon>
        <taxon>Paenibacillaceae</taxon>
        <taxon>Paenibacillus</taxon>
    </lineage>
</organism>
<evidence type="ECO:0000313" key="2">
    <source>
        <dbReference type="Proteomes" id="UP000215145"/>
    </source>
</evidence>
<protein>
    <submittedName>
        <fullName evidence="1">Uncharacterized protein</fullName>
    </submittedName>
</protein>
<proteinExistence type="predicted"/>
<sequence>MNSSFFRITRPVYRMQTRHRSTKSTNQAVAKKDAIIIENDDVLTIERAGVYLIRIRMNGGAGAAPLPCLAANGSLLSGMIYDPPHLGQPHSASGWLLTRLTQGCKLELVDHSPPLTQFQQGPDLNERPASTQSWEITLERVGH</sequence>